<protein>
    <submittedName>
        <fullName evidence="1">Uncharacterized protein</fullName>
    </submittedName>
</protein>
<comment type="caution">
    <text evidence="1">The sequence shown here is derived from an EMBL/GenBank/DDBJ whole genome shotgun (WGS) entry which is preliminary data.</text>
</comment>
<reference evidence="1 2" key="1">
    <citation type="journal article" date="2013" name="Genome Announc.">
        <title>Draft Genome Sequence of Cyclobacterium qasimii Strain M12-11BT, Isolated from Arctic Marine Sediment.</title>
        <authorList>
            <person name="Shivaji S."/>
            <person name="Ara S."/>
            <person name="Singh A."/>
            <person name="Kumar Pinnaka A."/>
        </authorList>
    </citation>
    <scope>NUCLEOTIDE SEQUENCE [LARGE SCALE GENOMIC DNA]</scope>
    <source>
        <strain evidence="1 2">M12-11B</strain>
    </source>
</reference>
<accession>S7X4D4</accession>
<evidence type="ECO:0000313" key="1">
    <source>
        <dbReference type="EMBL" id="EPR70963.1"/>
    </source>
</evidence>
<dbReference type="EMBL" id="ATNM01000033">
    <property type="protein sequence ID" value="EPR70963.1"/>
    <property type="molecule type" value="Genomic_DNA"/>
</dbReference>
<evidence type="ECO:0000313" key="2">
    <source>
        <dbReference type="Proteomes" id="UP000014974"/>
    </source>
</evidence>
<dbReference type="Proteomes" id="UP000014974">
    <property type="component" value="Unassembled WGS sequence"/>
</dbReference>
<dbReference type="AlphaFoldDB" id="S7X4D4"/>
<proteinExistence type="predicted"/>
<sequence length="54" mass="6121">MMALKFFIPFSQKADTLIPNALIVWAIDLIPNMDTILLPQKRPQMLALLIPSLD</sequence>
<gene>
    <name evidence="1" type="ORF">ADICYQ_0777</name>
</gene>
<organism evidence="1 2">
    <name type="scientific">Cyclobacterium qasimii M12-11B</name>
    <dbReference type="NCBI Taxonomy" id="641524"/>
    <lineage>
        <taxon>Bacteria</taxon>
        <taxon>Pseudomonadati</taxon>
        <taxon>Bacteroidota</taxon>
        <taxon>Cytophagia</taxon>
        <taxon>Cytophagales</taxon>
        <taxon>Cyclobacteriaceae</taxon>
        <taxon>Cyclobacterium</taxon>
    </lineage>
</organism>
<name>S7X4D4_9BACT</name>